<dbReference type="PANTHER" id="PTHR12277">
    <property type="entry name" value="ALPHA/BETA HYDROLASE DOMAIN-CONTAINING PROTEIN"/>
    <property type="match status" value="1"/>
</dbReference>
<protein>
    <recommendedName>
        <fullName evidence="3">Cyclic nucleotide-binding domain-containing protein</fullName>
    </recommendedName>
</protein>
<feature type="compositionally biased region" description="Basic and acidic residues" evidence="1">
    <location>
        <begin position="457"/>
        <end position="480"/>
    </location>
</feature>
<dbReference type="SUPFAM" id="SSF53474">
    <property type="entry name" value="alpha/beta-Hydrolases"/>
    <property type="match status" value="1"/>
</dbReference>
<name>A0AA36IEZ5_9DINO</name>
<dbReference type="PROSITE" id="PS50042">
    <property type="entry name" value="CNMP_BINDING_3"/>
    <property type="match status" value="1"/>
</dbReference>
<feature type="transmembrane region" description="Helical" evidence="2">
    <location>
        <begin position="74"/>
        <end position="99"/>
    </location>
</feature>
<organism evidence="4 5">
    <name type="scientific">Effrenium voratum</name>
    <dbReference type="NCBI Taxonomy" id="2562239"/>
    <lineage>
        <taxon>Eukaryota</taxon>
        <taxon>Sar</taxon>
        <taxon>Alveolata</taxon>
        <taxon>Dinophyceae</taxon>
        <taxon>Suessiales</taxon>
        <taxon>Symbiodiniaceae</taxon>
        <taxon>Effrenium</taxon>
    </lineage>
</organism>
<dbReference type="Gene3D" id="3.40.50.1820">
    <property type="entry name" value="alpha/beta hydrolase"/>
    <property type="match status" value="1"/>
</dbReference>
<evidence type="ECO:0000313" key="4">
    <source>
        <dbReference type="EMBL" id="CAJ1385523.1"/>
    </source>
</evidence>
<dbReference type="PANTHER" id="PTHR12277:SF81">
    <property type="entry name" value="PROTEIN ABHD13"/>
    <property type="match status" value="1"/>
</dbReference>
<feature type="region of interest" description="Disordered" evidence="1">
    <location>
        <begin position="431"/>
        <end position="488"/>
    </location>
</feature>
<dbReference type="SMART" id="SM00100">
    <property type="entry name" value="cNMP"/>
    <property type="match status" value="1"/>
</dbReference>
<dbReference type="Pfam" id="PF00027">
    <property type="entry name" value="cNMP_binding"/>
    <property type="match status" value="1"/>
</dbReference>
<dbReference type="InterPro" id="IPR029058">
    <property type="entry name" value="AB_hydrolase_fold"/>
</dbReference>
<evidence type="ECO:0000259" key="3">
    <source>
        <dbReference type="PROSITE" id="PS50042"/>
    </source>
</evidence>
<keyword evidence="2" id="KW-0472">Membrane</keyword>
<comment type="caution">
    <text evidence="4">The sequence shown here is derived from an EMBL/GenBank/DDBJ whole genome shotgun (WGS) entry which is preliminary data.</text>
</comment>
<evidence type="ECO:0000256" key="1">
    <source>
        <dbReference type="SAM" id="MobiDB-lite"/>
    </source>
</evidence>
<evidence type="ECO:0000256" key="2">
    <source>
        <dbReference type="SAM" id="Phobius"/>
    </source>
</evidence>
<dbReference type="EMBL" id="CAUJNA010001247">
    <property type="protein sequence ID" value="CAJ1385523.1"/>
    <property type="molecule type" value="Genomic_DNA"/>
</dbReference>
<sequence>MIGRFRPGRRLAVLPCLCASHAAWSWTRSFAAPRVPLTGHRLAPQVGWSPPVRKQAALRHASGISPVEAAASGVIGAMSGIVSFLAKAYGVMLFAVFLLQRKLIFLPSQEVADPRAQGGNPEVIVLPKKETTLAAVFFKPLEGKPTIVYFHGNADQIGWGSAYLGCQLLQTGLGFYGIEYPGYGLARPGSPTEKSIYSSSEALLKHLTSELGVEKSSIVLVGQSIGCGAAVEMAVRGYGQKLVLLSPFTSLPSLARRIYPFFAPVLRLAPALLLDHFDNAGKAKDITASTLVVHGDEDEIIPYDMGCELARCSLQVWGTMICWTVDWSWRSLPDLPSAMRDAFQVYYQCRLAELHIEGKVPRATTPQDCYRRRNPGALQPLRPCSSEADVRPGRPRSQQGQQDGTAPVANRAPVARASMSAAMTLWKPKELSESKSAWAKTPGRASVSMSNPGSPVGREKRSSLERGVSTHEQDHVRLTPEEEAPTEEEERALALLQRCSFFKTLEPAVLLELPRLASFTEAPKGAVVFRQGDPPSNCWLIAKGEVGFYIGSGGAAASPWLPCTPGHENTTWVPWPWEEKSRVGTLDGQSTISLQSNLGKCVNKARSGAVFGELALMEDNCIRKASAKCHTNCEFMTLPASAFRIAKARLVQFREAKMRFLNKYIPGMEECPQPGPNDPPHPSFFFNRLRVHEDYIFLKQGERDSRAIYVIYKGNVHLKREKENGPEVCQRLLPGHLFGSWIHHAVEPLSAVAATACEVWYVKASDIKYLPEHLLKAIQDRLSTEYANLLKSVLVDRRFGWDQPLPVQAAKPHTMDDGERWAEQILHQVQNQEMRTQFFAASIGADLVNRKWRH</sequence>
<gene>
    <name evidence="4" type="ORF">EVOR1521_LOCUS12116</name>
</gene>
<dbReference type="CDD" id="cd00038">
    <property type="entry name" value="CAP_ED"/>
    <property type="match status" value="2"/>
</dbReference>
<proteinExistence type="predicted"/>
<keyword evidence="2" id="KW-0812">Transmembrane</keyword>
<feature type="compositionally biased region" description="Low complexity" evidence="1">
    <location>
        <begin position="395"/>
        <end position="413"/>
    </location>
</feature>
<evidence type="ECO:0000313" key="5">
    <source>
        <dbReference type="Proteomes" id="UP001178507"/>
    </source>
</evidence>
<dbReference type="AlphaFoldDB" id="A0AA36IEZ5"/>
<dbReference type="Gene3D" id="2.60.120.10">
    <property type="entry name" value="Jelly Rolls"/>
    <property type="match status" value="2"/>
</dbReference>
<dbReference type="InterPro" id="IPR014710">
    <property type="entry name" value="RmlC-like_jellyroll"/>
</dbReference>
<dbReference type="SUPFAM" id="SSF51206">
    <property type="entry name" value="cAMP-binding domain-like"/>
    <property type="match status" value="2"/>
</dbReference>
<dbReference type="InterPro" id="IPR018490">
    <property type="entry name" value="cNMP-bd_dom_sf"/>
</dbReference>
<reference evidence="4" key="1">
    <citation type="submission" date="2023-08" db="EMBL/GenBank/DDBJ databases">
        <authorList>
            <person name="Chen Y."/>
            <person name="Shah S."/>
            <person name="Dougan E. K."/>
            <person name="Thang M."/>
            <person name="Chan C."/>
        </authorList>
    </citation>
    <scope>NUCLEOTIDE SEQUENCE</scope>
</reference>
<keyword evidence="2" id="KW-1133">Transmembrane helix</keyword>
<dbReference type="Proteomes" id="UP001178507">
    <property type="component" value="Unassembled WGS sequence"/>
</dbReference>
<feature type="domain" description="Cyclic nucleotide-binding" evidence="3">
    <location>
        <begin position="501"/>
        <end position="644"/>
    </location>
</feature>
<dbReference type="InterPro" id="IPR000595">
    <property type="entry name" value="cNMP-bd_dom"/>
</dbReference>
<feature type="region of interest" description="Disordered" evidence="1">
    <location>
        <begin position="365"/>
        <end position="413"/>
    </location>
</feature>
<keyword evidence="5" id="KW-1185">Reference proteome</keyword>
<accession>A0AA36IEZ5</accession>